<dbReference type="InterPro" id="IPR004000">
    <property type="entry name" value="Actin"/>
</dbReference>
<feature type="compositionally biased region" description="Low complexity" evidence="2">
    <location>
        <begin position="46"/>
        <end position="66"/>
    </location>
</feature>
<evidence type="ECO:0000313" key="4">
    <source>
        <dbReference type="Proteomes" id="UP000076738"/>
    </source>
</evidence>
<proteinExistence type="inferred from homology"/>
<evidence type="ECO:0000256" key="2">
    <source>
        <dbReference type="SAM" id="MobiDB-lite"/>
    </source>
</evidence>
<dbReference type="EMBL" id="KV417266">
    <property type="protein sequence ID" value="KZP01640.1"/>
    <property type="molecule type" value="Genomic_DNA"/>
</dbReference>
<name>A0A167S782_CALVF</name>
<feature type="compositionally biased region" description="Pro residues" evidence="2">
    <location>
        <begin position="439"/>
        <end position="453"/>
    </location>
</feature>
<evidence type="ECO:0008006" key="5">
    <source>
        <dbReference type="Google" id="ProtNLM"/>
    </source>
</evidence>
<comment type="similarity">
    <text evidence="1">Belongs to the actin family.</text>
</comment>
<keyword evidence="4" id="KW-1185">Reference proteome</keyword>
<dbReference type="OrthoDB" id="74201at2759"/>
<dbReference type="STRING" id="1330018.A0A167S782"/>
<sequence length="453" mass="49716">MSFRDASIVVIETTPTQIRAGRGLADLLALPSVIRPACVALRREGGTTAPTPHGGTPRPNGTNGTNGEDHLMPDADADPAPTTRPTPAPRLREYLVGSQIDEAESFGEELDYSWPFSTGDVGDWVQAEALWKRLLFTDFGVRRKVNESPVCLSFTSGLSYDTYERVAQLFFERFNVPALCLVERPLAQLFAVNATTGVVVEIGREETTSTPVLDTIVQHSAVFRTPVGSRDCEVWLAHLLSSSQSITQTLSPPEAPLSPETLWEQLLKLVQQLVRDGHVRAPIEGDAGEHGEEEDEGLTDVAAALVAGKEREVVEAANRRKATDKRMHAAADRVMEEREREIAALDLVTVDFAGKVVRLGKERHRFCEPLFEPEVLRGIPELREKGGWSAQEWEDKTLGVHEAVQEGMAKLEWEKRKPLWDGVLVTGELASVKGACPHSPRPSPSLPPAAPRL</sequence>
<feature type="region of interest" description="Disordered" evidence="2">
    <location>
        <begin position="44"/>
        <end position="89"/>
    </location>
</feature>
<dbReference type="PANTHER" id="PTHR11937">
    <property type="entry name" value="ACTIN"/>
    <property type="match status" value="1"/>
</dbReference>
<dbReference type="Gene3D" id="3.30.420.40">
    <property type="match status" value="2"/>
</dbReference>
<dbReference type="SMART" id="SM00268">
    <property type="entry name" value="ACTIN"/>
    <property type="match status" value="1"/>
</dbReference>
<dbReference type="Pfam" id="PF00022">
    <property type="entry name" value="Actin"/>
    <property type="match status" value="1"/>
</dbReference>
<feature type="region of interest" description="Disordered" evidence="2">
    <location>
        <begin position="433"/>
        <end position="453"/>
    </location>
</feature>
<dbReference type="InterPro" id="IPR043129">
    <property type="entry name" value="ATPase_NBD"/>
</dbReference>
<gene>
    <name evidence="3" type="ORF">CALVIDRAFT_532414</name>
</gene>
<protein>
    <recommendedName>
        <fullName evidence="5">Actin-like ATPase domain-containing protein</fullName>
    </recommendedName>
</protein>
<evidence type="ECO:0000256" key="1">
    <source>
        <dbReference type="RuleBase" id="RU000487"/>
    </source>
</evidence>
<dbReference type="Proteomes" id="UP000076738">
    <property type="component" value="Unassembled WGS sequence"/>
</dbReference>
<dbReference type="SUPFAM" id="SSF53067">
    <property type="entry name" value="Actin-like ATPase domain"/>
    <property type="match status" value="2"/>
</dbReference>
<organism evidence="3 4">
    <name type="scientific">Calocera viscosa (strain TUFC12733)</name>
    <dbReference type="NCBI Taxonomy" id="1330018"/>
    <lineage>
        <taxon>Eukaryota</taxon>
        <taxon>Fungi</taxon>
        <taxon>Dikarya</taxon>
        <taxon>Basidiomycota</taxon>
        <taxon>Agaricomycotina</taxon>
        <taxon>Dacrymycetes</taxon>
        <taxon>Dacrymycetales</taxon>
        <taxon>Dacrymycetaceae</taxon>
        <taxon>Calocera</taxon>
    </lineage>
</organism>
<accession>A0A167S782</accession>
<reference evidence="3 4" key="1">
    <citation type="journal article" date="2016" name="Mol. Biol. Evol.">
        <title>Comparative Genomics of Early-Diverging Mushroom-Forming Fungi Provides Insights into the Origins of Lignocellulose Decay Capabilities.</title>
        <authorList>
            <person name="Nagy L.G."/>
            <person name="Riley R."/>
            <person name="Tritt A."/>
            <person name="Adam C."/>
            <person name="Daum C."/>
            <person name="Floudas D."/>
            <person name="Sun H."/>
            <person name="Yadav J.S."/>
            <person name="Pangilinan J."/>
            <person name="Larsson K.H."/>
            <person name="Matsuura K."/>
            <person name="Barry K."/>
            <person name="Labutti K."/>
            <person name="Kuo R."/>
            <person name="Ohm R.A."/>
            <person name="Bhattacharya S.S."/>
            <person name="Shirouzu T."/>
            <person name="Yoshinaga Y."/>
            <person name="Martin F.M."/>
            <person name="Grigoriev I.V."/>
            <person name="Hibbett D.S."/>
        </authorList>
    </citation>
    <scope>NUCLEOTIDE SEQUENCE [LARGE SCALE GENOMIC DNA]</scope>
    <source>
        <strain evidence="3 4">TUFC12733</strain>
    </source>
</reference>
<dbReference type="AlphaFoldDB" id="A0A167S782"/>
<evidence type="ECO:0000313" key="3">
    <source>
        <dbReference type="EMBL" id="KZP01640.1"/>
    </source>
</evidence>